<gene>
    <name evidence="3" type="ORF">THAPSDRAFT_24880</name>
</gene>
<feature type="transmembrane region" description="Helical" evidence="2">
    <location>
        <begin position="297"/>
        <end position="316"/>
    </location>
</feature>
<dbReference type="OMA" id="THGQPNT"/>
<sequence>MGRSKTIPTKLTDSAATEVILKSEEPMPDDDVDTPPQRPRERGTLKDTLPRKPTFVILLVCLISALLATMLAEYSLKDLNEGVASERRWTFWGVACLGSGSTLVGILYGDSLSHAFAFGVALLILSAKGKSLAALPIFILSFLSMKKQTRTIISSIESTLVYHPTTLQASCLVPFFTVLYKSMASSTAAVGHFSIIPTYAIVSITLVLIHSYNKHRAHKHGNLLTSEMKSHAVAAAISIILSCSLVLQQHDDEYTIKLIVLLLGALFTILMSVFFAAVADVWYVVGSGQFQMASLDTAGMMLYFILPAVVLFFRFLGMYGESVGSRVSNLMAYVVKSVGISAVDGDDGISSSFVLSLAMLVSVSVPILNALCPMGGYLFSRAYTHGQPNTKKVALCVNFSDLESGENDLWEYLSQRKDEGEYTAVLNVYVTLNDLQSYPEAVKKLAKKGHHIALAPSDPSGELSLFQGSEAANYVESIVNEYRKVIGTEPSWIAAYGRHPAMLGKATEFGIKVAYWSTLVQVGGDMLSVEQQDDISSDVADKNGGSIVHVTLGKDGSNEFLSASLLAIVNDLSSKGFTFESLLDVARDDATMIL</sequence>
<dbReference type="GeneID" id="7451262"/>
<evidence type="ECO:0000256" key="2">
    <source>
        <dbReference type="SAM" id="Phobius"/>
    </source>
</evidence>
<dbReference type="HOGENOM" id="CLU_459696_0_0_1"/>
<dbReference type="EMBL" id="CM000649">
    <property type="protein sequence ID" value="EED88790.1"/>
    <property type="molecule type" value="Genomic_DNA"/>
</dbReference>
<protein>
    <submittedName>
        <fullName evidence="3">Uncharacterized protein</fullName>
    </submittedName>
</protein>
<feature type="transmembrane region" description="Helical" evidence="2">
    <location>
        <begin position="88"/>
        <end position="109"/>
    </location>
</feature>
<dbReference type="Proteomes" id="UP000001449">
    <property type="component" value="Chromosome 14"/>
</dbReference>
<name>B8CCK3_THAPS</name>
<dbReference type="eggNOG" id="ENOG502TBGA">
    <property type="taxonomic scope" value="Eukaryota"/>
</dbReference>
<feature type="compositionally biased region" description="Basic and acidic residues" evidence="1">
    <location>
        <begin position="38"/>
        <end position="47"/>
    </location>
</feature>
<accession>B8CCK3</accession>
<feature type="transmembrane region" description="Helical" evidence="2">
    <location>
        <begin position="115"/>
        <end position="140"/>
    </location>
</feature>
<reference evidence="3 4" key="1">
    <citation type="journal article" date="2004" name="Science">
        <title>The genome of the diatom Thalassiosira pseudonana: ecology, evolution, and metabolism.</title>
        <authorList>
            <person name="Armbrust E.V."/>
            <person name="Berges J.A."/>
            <person name="Bowler C."/>
            <person name="Green B.R."/>
            <person name="Martinez D."/>
            <person name="Putnam N.H."/>
            <person name="Zhou S."/>
            <person name="Allen A.E."/>
            <person name="Apt K.E."/>
            <person name="Bechner M."/>
            <person name="Brzezinski M.A."/>
            <person name="Chaal B.K."/>
            <person name="Chiovitti A."/>
            <person name="Davis A.K."/>
            <person name="Demarest M.S."/>
            <person name="Detter J.C."/>
            <person name="Glavina T."/>
            <person name="Goodstein D."/>
            <person name="Hadi M.Z."/>
            <person name="Hellsten U."/>
            <person name="Hildebrand M."/>
            <person name="Jenkins B.D."/>
            <person name="Jurka J."/>
            <person name="Kapitonov V.V."/>
            <person name="Kroger N."/>
            <person name="Lau W.W."/>
            <person name="Lane T.W."/>
            <person name="Larimer F.W."/>
            <person name="Lippmeier J.C."/>
            <person name="Lucas S."/>
            <person name="Medina M."/>
            <person name="Montsant A."/>
            <person name="Obornik M."/>
            <person name="Parker M.S."/>
            <person name="Palenik B."/>
            <person name="Pazour G.J."/>
            <person name="Richardson P.M."/>
            <person name="Rynearson T.A."/>
            <person name="Saito M.A."/>
            <person name="Schwartz D.C."/>
            <person name="Thamatrakoln K."/>
            <person name="Valentin K."/>
            <person name="Vardi A."/>
            <person name="Wilkerson F.P."/>
            <person name="Rokhsar D.S."/>
        </authorList>
    </citation>
    <scope>NUCLEOTIDE SEQUENCE [LARGE SCALE GENOMIC DNA]</scope>
    <source>
        <strain evidence="3 4">CCMP1335</strain>
    </source>
</reference>
<dbReference type="RefSeq" id="XP_002293781.1">
    <property type="nucleotide sequence ID" value="XM_002293745.1"/>
</dbReference>
<feature type="region of interest" description="Disordered" evidence="1">
    <location>
        <begin position="18"/>
        <end position="47"/>
    </location>
</feature>
<organism evidence="3 4">
    <name type="scientific">Thalassiosira pseudonana</name>
    <name type="common">Marine diatom</name>
    <name type="synonym">Cyclotella nana</name>
    <dbReference type="NCBI Taxonomy" id="35128"/>
    <lineage>
        <taxon>Eukaryota</taxon>
        <taxon>Sar</taxon>
        <taxon>Stramenopiles</taxon>
        <taxon>Ochrophyta</taxon>
        <taxon>Bacillariophyta</taxon>
        <taxon>Coscinodiscophyceae</taxon>
        <taxon>Thalassiosirophycidae</taxon>
        <taxon>Thalassiosirales</taxon>
        <taxon>Thalassiosiraceae</taxon>
        <taxon>Thalassiosira</taxon>
    </lineage>
</organism>
<keyword evidence="2" id="KW-1133">Transmembrane helix</keyword>
<feature type="transmembrane region" description="Helical" evidence="2">
    <location>
        <begin position="230"/>
        <end position="247"/>
    </location>
</feature>
<dbReference type="KEGG" id="tps:THAPSDRAFT_24880"/>
<dbReference type="InParanoid" id="B8CCK3"/>
<feature type="transmembrane region" description="Helical" evidence="2">
    <location>
        <begin position="259"/>
        <end position="285"/>
    </location>
</feature>
<dbReference type="Gene3D" id="3.20.20.370">
    <property type="entry name" value="Glycoside hydrolase/deacetylase"/>
    <property type="match status" value="1"/>
</dbReference>
<evidence type="ECO:0000313" key="4">
    <source>
        <dbReference type="Proteomes" id="UP000001449"/>
    </source>
</evidence>
<dbReference type="AlphaFoldDB" id="B8CCK3"/>
<keyword evidence="2" id="KW-0472">Membrane</keyword>
<reference evidence="3 4" key="2">
    <citation type="journal article" date="2008" name="Nature">
        <title>The Phaeodactylum genome reveals the evolutionary history of diatom genomes.</title>
        <authorList>
            <person name="Bowler C."/>
            <person name="Allen A.E."/>
            <person name="Badger J.H."/>
            <person name="Grimwood J."/>
            <person name="Jabbari K."/>
            <person name="Kuo A."/>
            <person name="Maheswari U."/>
            <person name="Martens C."/>
            <person name="Maumus F."/>
            <person name="Otillar R.P."/>
            <person name="Rayko E."/>
            <person name="Salamov A."/>
            <person name="Vandepoele K."/>
            <person name="Beszteri B."/>
            <person name="Gruber A."/>
            <person name="Heijde M."/>
            <person name="Katinka M."/>
            <person name="Mock T."/>
            <person name="Valentin K."/>
            <person name="Verret F."/>
            <person name="Berges J.A."/>
            <person name="Brownlee C."/>
            <person name="Cadoret J.P."/>
            <person name="Chiovitti A."/>
            <person name="Choi C.J."/>
            <person name="Coesel S."/>
            <person name="De Martino A."/>
            <person name="Detter J.C."/>
            <person name="Durkin C."/>
            <person name="Falciatore A."/>
            <person name="Fournet J."/>
            <person name="Haruta M."/>
            <person name="Huysman M.J."/>
            <person name="Jenkins B.D."/>
            <person name="Jiroutova K."/>
            <person name="Jorgensen R.E."/>
            <person name="Joubert Y."/>
            <person name="Kaplan A."/>
            <person name="Kroger N."/>
            <person name="Kroth P.G."/>
            <person name="La Roche J."/>
            <person name="Lindquist E."/>
            <person name="Lommer M."/>
            <person name="Martin-Jezequel V."/>
            <person name="Lopez P.J."/>
            <person name="Lucas S."/>
            <person name="Mangogna M."/>
            <person name="McGinnis K."/>
            <person name="Medlin L.K."/>
            <person name="Montsant A."/>
            <person name="Oudot-Le Secq M.P."/>
            <person name="Napoli C."/>
            <person name="Obornik M."/>
            <person name="Parker M.S."/>
            <person name="Petit J.L."/>
            <person name="Porcel B.M."/>
            <person name="Poulsen N."/>
            <person name="Robison M."/>
            <person name="Rychlewski L."/>
            <person name="Rynearson T.A."/>
            <person name="Schmutz J."/>
            <person name="Shapiro H."/>
            <person name="Siaut M."/>
            <person name="Stanley M."/>
            <person name="Sussman M.R."/>
            <person name="Taylor A.R."/>
            <person name="Vardi A."/>
            <person name="von Dassow P."/>
            <person name="Vyverman W."/>
            <person name="Willis A."/>
            <person name="Wyrwicz L.S."/>
            <person name="Rokhsar D.S."/>
            <person name="Weissenbach J."/>
            <person name="Armbrust E.V."/>
            <person name="Green B.R."/>
            <person name="Van de Peer Y."/>
            <person name="Grigoriev I.V."/>
        </authorList>
    </citation>
    <scope>NUCLEOTIDE SEQUENCE [LARGE SCALE GENOMIC DNA]</scope>
    <source>
        <strain evidence="3 4">CCMP1335</strain>
    </source>
</reference>
<evidence type="ECO:0000313" key="3">
    <source>
        <dbReference type="EMBL" id="EED88790.1"/>
    </source>
</evidence>
<dbReference type="PaxDb" id="35128-Thaps24880"/>
<evidence type="ECO:0000256" key="1">
    <source>
        <dbReference type="SAM" id="MobiDB-lite"/>
    </source>
</evidence>
<proteinExistence type="predicted"/>
<feature type="transmembrane region" description="Helical" evidence="2">
    <location>
        <begin position="353"/>
        <end position="372"/>
    </location>
</feature>
<dbReference type="SMR" id="B8CCK3"/>
<feature type="transmembrane region" description="Helical" evidence="2">
    <location>
        <begin position="55"/>
        <end position="76"/>
    </location>
</feature>
<keyword evidence="2" id="KW-0812">Transmembrane</keyword>
<keyword evidence="4" id="KW-1185">Reference proteome</keyword>
<feature type="transmembrane region" description="Helical" evidence="2">
    <location>
        <begin position="186"/>
        <end position="209"/>
    </location>
</feature>